<keyword evidence="1" id="KW-1133">Transmembrane helix</keyword>
<feature type="transmembrane region" description="Helical" evidence="1">
    <location>
        <begin position="274"/>
        <end position="302"/>
    </location>
</feature>
<evidence type="ECO:0000313" key="2">
    <source>
        <dbReference type="EMBL" id="CAA9411026.1"/>
    </source>
</evidence>
<dbReference type="AlphaFoldDB" id="A0A6J4PHE2"/>
<accession>A0A6J4PHE2</accession>
<keyword evidence="1" id="KW-0472">Membrane</keyword>
<feature type="transmembrane region" description="Helical" evidence="1">
    <location>
        <begin position="78"/>
        <end position="102"/>
    </location>
</feature>
<feature type="non-terminal residue" evidence="2">
    <location>
        <position position="1"/>
    </location>
</feature>
<gene>
    <name evidence="2" type="ORF">AVDCRST_MAG64-2311</name>
</gene>
<proteinExistence type="predicted"/>
<name>A0A6J4PHE2_9BACT</name>
<feature type="transmembrane region" description="Helical" evidence="1">
    <location>
        <begin position="192"/>
        <end position="214"/>
    </location>
</feature>
<feature type="transmembrane region" description="Helical" evidence="1">
    <location>
        <begin position="162"/>
        <end position="180"/>
    </location>
</feature>
<feature type="transmembrane region" description="Helical" evidence="1">
    <location>
        <begin position="122"/>
        <end position="142"/>
    </location>
</feature>
<reference evidence="2" key="1">
    <citation type="submission" date="2020-02" db="EMBL/GenBank/DDBJ databases">
        <authorList>
            <person name="Meier V. D."/>
        </authorList>
    </citation>
    <scope>NUCLEOTIDE SEQUENCE</scope>
    <source>
        <strain evidence="2">AVDCRST_MAG64</strain>
    </source>
</reference>
<organism evidence="2">
    <name type="scientific">uncultured Phycisphaerae bacterium</name>
    <dbReference type="NCBI Taxonomy" id="904963"/>
    <lineage>
        <taxon>Bacteria</taxon>
        <taxon>Pseudomonadati</taxon>
        <taxon>Planctomycetota</taxon>
        <taxon>Phycisphaerae</taxon>
        <taxon>environmental samples</taxon>
    </lineage>
</organism>
<dbReference type="EMBL" id="CADCUQ010000518">
    <property type="protein sequence ID" value="CAA9411026.1"/>
    <property type="molecule type" value="Genomic_DNA"/>
</dbReference>
<evidence type="ECO:0000256" key="1">
    <source>
        <dbReference type="SAM" id="Phobius"/>
    </source>
</evidence>
<protein>
    <submittedName>
        <fullName evidence="2">Uncharacterized protein</fullName>
    </submittedName>
</protein>
<keyword evidence="1" id="KW-0812">Transmembrane</keyword>
<sequence length="326" mass="35674">SSSFRIARLRAAVGSHRVDAITDSAELGTAGDECYRCGYALRGIADDQPCPECGLVALRSRRPSDELHDTRPRWLRRIAAGAGLILLAILSVGVWPFALAALDEWGRPRFWARAGWQRVEDTAWLYACELSALLLLAGVFLLTSREGYEPADRADRRLRQWLRLAAEALLAALAILHLEAELDGSAGYWRWSAGELLAVAVGTVGCVPLPLLLFRHLRGLAGRARSAHLAEHCTIVGLGTSATLVYAPVFMLIASNAEEWGLGENWFGKSDSALVLTLLLMLGMTLFPLWSLYLLASFGVAFRRAARRLRKQWISSDRALEAGAPG</sequence>
<feature type="transmembrane region" description="Helical" evidence="1">
    <location>
        <begin position="235"/>
        <end position="254"/>
    </location>
</feature>